<dbReference type="PATRIC" id="fig|679936.5.peg.230"/>
<accession>G8TWU9</accession>
<gene>
    <name evidence="8" type="ordered locus">Sulac_0226</name>
</gene>
<evidence type="ECO:0000313" key="9">
    <source>
        <dbReference type="Proteomes" id="UP000005439"/>
    </source>
</evidence>
<dbReference type="GO" id="GO:0019154">
    <property type="term" value="F:glycolate dehydrogenase activity"/>
    <property type="evidence" value="ECO:0007669"/>
    <property type="project" value="UniProtKB-EC"/>
</dbReference>
<feature type="domain" description="4Fe-4S ferredoxin-type" evidence="7">
    <location>
        <begin position="1"/>
        <end position="27"/>
    </location>
</feature>
<keyword evidence="6" id="KW-0249">Electron transport</keyword>
<sequence length="419" mass="46508">MDTGQCVHCGLCLSVCPTYQETGLEAESPRGRVFLLEHVRENPASLNASAMKALDDCLDCRACESVCPSHVATGHLVEQWRAESAVRLQEEGPEAMRLFRRVSRPLTFFLGSPRGLKWFQRLARLSQKPLVGRWVTRLRFVPPAAEGLVRGLPAQIPRTLSRVRRPRNHPPGARRVMLFVGCIMDTVYADTNQHTQDLIEMGGVGVVIPEEQRCCGALHMHGGAPEVTKRWAQENIAAFEASGAEAVVVNAAGCGAMLKEYAELFDPEDAWYERAKRFQSAVVDATVFLADLSLPEIPPTERAVTVHDPCHLAHAQGIRQEPRRLLRQAGYVIHEMPDSDRCCGSAGIYNLTHPEMAQRLLERKVEDIPRDVEWVAAANPGCLMHIQSGLAQQPQLPPAVHPLDLIWQAYHRAGLITND</sequence>
<dbReference type="InterPro" id="IPR017900">
    <property type="entry name" value="4Fe4S_Fe_S_CS"/>
</dbReference>
<keyword evidence="1 6" id="KW-0004">4Fe-4S</keyword>
<keyword evidence="5 6" id="KW-0411">Iron-sulfur</keyword>
<keyword evidence="2 6" id="KW-0479">Metal-binding</keyword>
<dbReference type="GO" id="GO:0046872">
    <property type="term" value="F:metal ion binding"/>
    <property type="evidence" value="ECO:0007669"/>
    <property type="project" value="UniProtKB-UniRule"/>
</dbReference>
<organism evidence="8 9">
    <name type="scientific">Sulfobacillus acidophilus (strain ATCC 700253 / DSM 10332 / NAL)</name>
    <dbReference type="NCBI Taxonomy" id="679936"/>
    <lineage>
        <taxon>Bacteria</taxon>
        <taxon>Bacillati</taxon>
        <taxon>Bacillota</taxon>
        <taxon>Clostridia</taxon>
        <taxon>Eubacteriales</taxon>
        <taxon>Clostridiales Family XVII. Incertae Sedis</taxon>
        <taxon>Sulfobacillus</taxon>
    </lineage>
</organism>
<evidence type="ECO:0000256" key="3">
    <source>
        <dbReference type="ARBA" id="ARBA00022737"/>
    </source>
</evidence>
<proteinExistence type="predicted"/>
<evidence type="ECO:0000256" key="2">
    <source>
        <dbReference type="ARBA" id="ARBA00022723"/>
    </source>
</evidence>
<comment type="function">
    <text evidence="6">Component of a complex that catalyzes the oxidation of glycolate to glyoxylate.</text>
</comment>
<dbReference type="Gene3D" id="1.10.1060.10">
    <property type="entry name" value="Alpha-helical ferredoxin"/>
    <property type="match status" value="1"/>
</dbReference>
<dbReference type="PANTHER" id="PTHR32479">
    <property type="entry name" value="GLYCOLATE OXIDASE IRON-SULFUR SUBUNIT"/>
    <property type="match status" value="1"/>
</dbReference>
<dbReference type="PROSITE" id="PS51379">
    <property type="entry name" value="4FE4S_FER_2"/>
    <property type="match status" value="2"/>
</dbReference>
<keyword evidence="3" id="KW-0677">Repeat</keyword>
<dbReference type="Pfam" id="PF02754">
    <property type="entry name" value="CCG"/>
    <property type="match status" value="2"/>
</dbReference>
<evidence type="ECO:0000256" key="6">
    <source>
        <dbReference type="PIRNR" id="PIRNR000139"/>
    </source>
</evidence>
<evidence type="ECO:0000256" key="5">
    <source>
        <dbReference type="ARBA" id="ARBA00023014"/>
    </source>
</evidence>
<dbReference type="InterPro" id="IPR009051">
    <property type="entry name" value="Helical_ferredxn"/>
</dbReference>
<dbReference type="InterPro" id="IPR012257">
    <property type="entry name" value="Glc_ox_4Fe-4S"/>
</dbReference>
<dbReference type="Proteomes" id="UP000005439">
    <property type="component" value="Chromosome"/>
</dbReference>
<keyword evidence="4 6" id="KW-0408">Iron</keyword>
<evidence type="ECO:0000313" key="8">
    <source>
        <dbReference type="EMBL" id="AEW03797.1"/>
    </source>
</evidence>
<dbReference type="PIRSF" id="PIRSF000139">
    <property type="entry name" value="Glc_ox_4Fe-4S"/>
    <property type="match status" value="1"/>
</dbReference>
<dbReference type="HOGENOM" id="CLU_023081_0_1_9"/>
<dbReference type="InterPro" id="IPR004017">
    <property type="entry name" value="Cys_rich_dom"/>
</dbReference>
<dbReference type="Pfam" id="PF13183">
    <property type="entry name" value="Fer4_8"/>
    <property type="match status" value="1"/>
</dbReference>
<feature type="domain" description="4Fe-4S ferredoxin-type" evidence="7">
    <location>
        <begin position="48"/>
        <end position="79"/>
    </location>
</feature>
<reference evidence="8 9" key="2">
    <citation type="journal article" date="2012" name="Stand. Genomic Sci.">
        <title>Complete genome sequence of the moderately thermophilic mineral-sulfide-oxidizing firmicute Sulfobacillus acidophilus type strain (NAL(T)).</title>
        <authorList>
            <person name="Anderson I."/>
            <person name="Chertkov O."/>
            <person name="Chen A."/>
            <person name="Saunders E."/>
            <person name="Lapidus A."/>
            <person name="Nolan M."/>
            <person name="Lucas S."/>
            <person name="Hammon N."/>
            <person name="Deshpande S."/>
            <person name="Cheng J.F."/>
            <person name="Han C."/>
            <person name="Tapia R."/>
            <person name="Goodwin L.A."/>
            <person name="Pitluck S."/>
            <person name="Liolios K."/>
            <person name="Pagani I."/>
            <person name="Ivanova N."/>
            <person name="Mikhailova N."/>
            <person name="Pati A."/>
            <person name="Palaniappan K."/>
            <person name="Land M."/>
            <person name="Pan C."/>
            <person name="Rohde M."/>
            <person name="Pukall R."/>
            <person name="Goker M."/>
            <person name="Detter J.C."/>
            <person name="Woyke T."/>
            <person name="Bristow J."/>
            <person name="Eisen J.A."/>
            <person name="Markowitz V."/>
            <person name="Hugenholtz P."/>
            <person name="Kyrpides N.C."/>
            <person name="Klenk H.P."/>
            <person name="Mavromatis K."/>
        </authorList>
    </citation>
    <scope>NUCLEOTIDE SEQUENCE [LARGE SCALE GENOMIC DNA]</scope>
    <source>
        <strain evidence="9">ATCC 700253 / DSM 10332 / NAL</strain>
    </source>
</reference>
<dbReference type="KEGG" id="sap:Sulac_0226"/>
<dbReference type="AlphaFoldDB" id="G8TWU9"/>
<keyword evidence="9" id="KW-1185">Reference proteome</keyword>
<dbReference type="EC" id="1.1.99.14" evidence="6"/>
<comment type="catalytic activity">
    <reaction evidence="6">
        <text>glycolate + A = glyoxylate + AH2</text>
        <dbReference type="Rhea" id="RHEA:21264"/>
        <dbReference type="ChEBI" id="CHEBI:13193"/>
        <dbReference type="ChEBI" id="CHEBI:17499"/>
        <dbReference type="ChEBI" id="CHEBI:29805"/>
        <dbReference type="ChEBI" id="CHEBI:36655"/>
        <dbReference type="EC" id="1.1.99.14"/>
    </reaction>
</comment>
<keyword evidence="6" id="KW-0813">Transport</keyword>
<dbReference type="EMBL" id="CP003179">
    <property type="protein sequence ID" value="AEW03797.1"/>
    <property type="molecule type" value="Genomic_DNA"/>
</dbReference>
<dbReference type="STRING" id="679936.Sulac_0226"/>
<dbReference type="SUPFAM" id="SSF54862">
    <property type="entry name" value="4Fe-4S ferredoxins"/>
    <property type="match status" value="1"/>
</dbReference>
<dbReference type="GO" id="GO:0051539">
    <property type="term" value="F:4 iron, 4 sulfur cluster binding"/>
    <property type="evidence" value="ECO:0007669"/>
    <property type="project" value="UniProtKB-UniRule"/>
</dbReference>
<comment type="cofactor">
    <cofactor evidence="6">
        <name>[4Fe-4S] cluster</name>
        <dbReference type="ChEBI" id="CHEBI:49883"/>
    </cofactor>
    <text evidence="6">Binds 2 [4Fe-4S] clusters.</text>
</comment>
<evidence type="ECO:0000256" key="1">
    <source>
        <dbReference type="ARBA" id="ARBA00022485"/>
    </source>
</evidence>
<name>G8TWU9_SULAD</name>
<dbReference type="InterPro" id="IPR017896">
    <property type="entry name" value="4Fe4S_Fe-S-bd"/>
</dbReference>
<comment type="catalytic activity">
    <reaction evidence="6">
        <text>(R)-lactate + A = pyruvate + AH2</text>
        <dbReference type="Rhea" id="RHEA:15089"/>
        <dbReference type="ChEBI" id="CHEBI:13193"/>
        <dbReference type="ChEBI" id="CHEBI:15361"/>
        <dbReference type="ChEBI" id="CHEBI:16004"/>
        <dbReference type="ChEBI" id="CHEBI:17499"/>
    </reaction>
</comment>
<dbReference type="PROSITE" id="PS00198">
    <property type="entry name" value="4FE4S_FER_1"/>
    <property type="match status" value="2"/>
</dbReference>
<evidence type="ECO:0000259" key="7">
    <source>
        <dbReference type="PROSITE" id="PS51379"/>
    </source>
</evidence>
<evidence type="ECO:0000256" key="4">
    <source>
        <dbReference type="ARBA" id="ARBA00023004"/>
    </source>
</evidence>
<dbReference type="PANTHER" id="PTHR32479:SF17">
    <property type="entry name" value="GLYCOLATE OXIDASE IRON-SULFUR SUBUNIT"/>
    <property type="match status" value="1"/>
</dbReference>
<protein>
    <recommendedName>
        <fullName evidence="6">Glycolate oxidase iron-sulfur subunit</fullName>
        <ecNumber evidence="6">1.1.99.14</ecNumber>
    </recommendedName>
</protein>
<reference evidence="9" key="1">
    <citation type="submission" date="2011-12" db="EMBL/GenBank/DDBJ databases">
        <title>The complete genome of chromosome of Sulfobacillus acidophilus DSM 10332.</title>
        <authorList>
            <person name="Lucas S."/>
            <person name="Han J."/>
            <person name="Lapidus A."/>
            <person name="Bruce D."/>
            <person name="Goodwin L."/>
            <person name="Pitluck S."/>
            <person name="Peters L."/>
            <person name="Kyrpides N."/>
            <person name="Mavromatis K."/>
            <person name="Ivanova N."/>
            <person name="Mikhailova N."/>
            <person name="Chertkov O."/>
            <person name="Saunders E."/>
            <person name="Detter J.C."/>
            <person name="Tapia R."/>
            <person name="Han C."/>
            <person name="Land M."/>
            <person name="Hauser L."/>
            <person name="Markowitz V."/>
            <person name="Cheng J.-F."/>
            <person name="Hugenholtz P."/>
            <person name="Woyke T."/>
            <person name="Wu D."/>
            <person name="Pukall R."/>
            <person name="Gehrich-Schroeter G."/>
            <person name="Schneider S."/>
            <person name="Klenk H.-P."/>
            <person name="Eisen J.A."/>
        </authorList>
    </citation>
    <scope>NUCLEOTIDE SEQUENCE [LARGE SCALE GENOMIC DNA]</scope>
    <source>
        <strain evidence="9">ATCC 700253 / DSM 10332 / NAL</strain>
    </source>
</reference>